<evidence type="ECO:0000259" key="1">
    <source>
        <dbReference type="PROSITE" id="PS50983"/>
    </source>
</evidence>
<organism evidence="2 3">
    <name type="scientific">Paenibacillus donghaensis</name>
    <dbReference type="NCBI Taxonomy" id="414771"/>
    <lineage>
        <taxon>Bacteria</taxon>
        <taxon>Bacillati</taxon>
        <taxon>Bacillota</taxon>
        <taxon>Bacilli</taxon>
        <taxon>Bacillales</taxon>
        <taxon>Paenibacillaceae</taxon>
        <taxon>Paenibacillus</taxon>
    </lineage>
</organism>
<protein>
    <recommendedName>
        <fullName evidence="1">Fe/B12 periplasmic-binding domain-containing protein</fullName>
    </recommendedName>
</protein>
<evidence type="ECO:0000313" key="2">
    <source>
        <dbReference type="EMBL" id="ASA20782.1"/>
    </source>
</evidence>
<evidence type="ECO:0000313" key="3">
    <source>
        <dbReference type="Proteomes" id="UP000249890"/>
    </source>
</evidence>
<dbReference type="Gene3D" id="3.40.50.1980">
    <property type="entry name" value="Nitrogenase molybdenum iron protein domain"/>
    <property type="match status" value="1"/>
</dbReference>
<dbReference type="Proteomes" id="UP000249890">
    <property type="component" value="Chromosome"/>
</dbReference>
<dbReference type="AlphaFoldDB" id="A0A2Z2KIR6"/>
<proteinExistence type="predicted"/>
<name>A0A2Z2KIR6_9BACL</name>
<gene>
    <name evidence="2" type="ORF">B9T62_08285</name>
</gene>
<dbReference type="PROSITE" id="PS50983">
    <property type="entry name" value="FE_B12_PBP"/>
    <property type="match status" value="1"/>
</dbReference>
<dbReference type="InterPro" id="IPR002491">
    <property type="entry name" value="ABC_transptr_periplasmic_BD"/>
</dbReference>
<feature type="domain" description="Fe/B12 periplasmic-binding" evidence="1">
    <location>
        <begin position="1"/>
        <end position="78"/>
    </location>
</feature>
<sequence length="78" mass="8649">MLPELNPDHIFMTVGKSTVSQDEDAEKLLAEMQQSAVWGNLKAVQAGNLHIMPQWVFGDYPNIKSKSLDLVEAALIKP</sequence>
<keyword evidence="3" id="KW-1185">Reference proteome</keyword>
<dbReference type="EMBL" id="CP021780">
    <property type="protein sequence ID" value="ASA20782.1"/>
    <property type="molecule type" value="Genomic_DNA"/>
</dbReference>
<dbReference type="SUPFAM" id="SSF53807">
    <property type="entry name" value="Helical backbone' metal receptor"/>
    <property type="match status" value="1"/>
</dbReference>
<accession>A0A2Z2KIR6</accession>
<reference evidence="2 3" key="1">
    <citation type="submission" date="2017-06" db="EMBL/GenBank/DDBJ databases">
        <title>Complete genome sequence of Paenibacillus donghaensis KCTC 13049T isolated from East Sea sediment, South Korea.</title>
        <authorList>
            <person name="Jung B.K."/>
            <person name="Hong S.-J."/>
            <person name="Shin J.-H."/>
        </authorList>
    </citation>
    <scope>NUCLEOTIDE SEQUENCE [LARGE SCALE GENOMIC DNA]</scope>
    <source>
        <strain evidence="2 3">KCTC 13049</strain>
    </source>
</reference>
<dbReference type="KEGG" id="pdh:B9T62_08285"/>